<dbReference type="EMBL" id="GBRH01262496">
    <property type="protein sequence ID" value="JAD35399.1"/>
    <property type="molecule type" value="Transcribed_RNA"/>
</dbReference>
<reference evidence="1" key="1">
    <citation type="submission" date="2014-09" db="EMBL/GenBank/DDBJ databases">
        <authorList>
            <person name="Magalhaes I.L.F."/>
            <person name="Oliveira U."/>
            <person name="Santos F.R."/>
            <person name="Vidigal T.H.D.A."/>
            <person name="Brescovit A.D."/>
            <person name="Santos A.J."/>
        </authorList>
    </citation>
    <scope>NUCLEOTIDE SEQUENCE</scope>
    <source>
        <tissue evidence="1">Shoot tissue taken approximately 20 cm above the soil surface</tissue>
    </source>
</reference>
<protein>
    <submittedName>
        <fullName evidence="1">Uncharacterized protein</fullName>
    </submittedName>
</protein>
<reference evidence="1" key="2">
    <citation type="journal article" date="2015" name="Data Brief">
        <title>Shoot transcriptome of the giant reed, Arundo donax.</title>
        <authorList>
            <person name="Barrero R.A."/>
            <person name="Guerrero F.D."/>
            <person name="Moolhuijzen P."/>
            <person name="Goolsby J.A."/>
            <person name="Tidwell J."/>
            <person name="Bellgard S.E."/>
            <person name="Bellgard M.I."/>
        </authorList>
    </citation>
    <scope>NUCLEOTIDE SEQUENCE</scope>
    <source>
        <tissue evidence="1">Shoot tissue taken approximately 20 cm above the soil surface</tissue>
    </source>
</reference>
<proteinExistence type="predicted"/>
<accession>A0A0A8Z7K5</accession>
<dbReference type="AlphaFoldDB" id="A0A0A8Z7K5"/>
<sequence>MLGHTDFIEALCWFVSVA</sequence>
<organism evidence="1">
    <name type="scientific">Arundo donax</name>
    <name type="common">Giant reed</name>
    <name type="synonym">Donax arundinaceus</name>
    <dbReference type="NCBI Taxonomy" id="35708"/>
    <lineage>
        <taxon>Eukaryota</taxon>
        <taxon>Viridiplantae</taxon>
        <taxon>Streptophyta</taxon>
        <taxon>Embryophyta</taxon>
        <taxon>Tracheophyta</taxon>
        <taxon>Spermatophyta</taxon>
        <taxon>Magnoliopsida</taxon>
        <taxon>Liliopsida</taxon>
        <taxon>Poales</taxon>
        <taxon>Poaceae</taxon>
        <taxon>PACMAD clade</taxon>
        <taxon>Arundinoideae</taxon>
        <taxon>Arundineae</taxon>
        <taxon>Arundo</taxon>
    </lineage>
</organism>
<name>A0A0A8Z7K5_ARUDO</name>
<evidence type="ECO:0000313" key="1">
    <source>
        <dbReference type="EMBL" id="JAD35399.1"/>
    </source>
</evidence>